<keyword evidence="2" id="KW-0677">Repeat</keyword>
<dbReference type="SMR" id="J3QW34"/>
<dbReference type="InterPro" id="IPR036322">
    <property type="entry name" value="WD40_repeat_dom_sf"/>
</dbReference>
<dbReference type="AlphaFoldDB" id="J3QW34"/>
<proteinExistence type="evidence at protein level"/>
<accession>J3QW34</accession>
<dbReference type="InterPro" id="IPR015943">
    <property type="entry name" value="WD40/YVTN_repeat-like_dom_sf"/>
</dbReference>
<organism evidence="4">
    <name type="scientific">Kluyveromyces marxianus</name>
    <name type="common">Yeast</name>
    <name type="synonym">Candida kefyr</name>
    <dbReference type="NCBI Taxonomy" id="4911"/>
    <lineage>
        <taxon>Eukaryota</taxon>
        <taxon>Fungi</taxon>
        <taxon>Dikarya</taxon>
        <taxon>Ascomycota</taxon>
        <taxon>Saccharomycotina</taxon>
        <taxon>Saccharomycetes</taxon>
        <taxon>Saccharomycetales</taxon>
        <taxon>Saccharomycetaceae</taxon>
        <taxon>Kluyveromyces</taxon>
    </lineage>
</organism>
<sequence length="355" mass="40895">GPLGSMITRNPIVPENHVSNPVTDYEFNQDQSCLILSTLKSFEIYNVHPVAHIMSQEMRHLSKVRMLHRTNYVAFVTGVKEVVHIWDDVKKQDVSRIKVDAPVKDLFLSREFIVVSYGDVISVFKFGNPWKRITDDIRFGGVCEFSNGLLVYSNEFNLGQIHITKLQSSGSATTQDQGVQQKAILGKGVLIKAHTNPIKMVRLNRKSDMVATCSQDGTIIRVFKTEDGVLVREFRRGLDRADVVDMKWSTDGSKLAVVSDKWTLHVFEIFNDQDNKRHALKGWINMKYFQSEWSLCNFKLSVDKHVRGCKIAWISESSLVVVWPHTRMIETFKVVFDDEMERWLIQMDQREQLMI</sequence>
<name>J3QW34_KLUMA</name>
<dbReference type="SMART" id="SM00320">
    <property type="entry name" value="WD40"/>
    <property type="match status" value="2"/>
</dbReference>
<dbReference type="InterPro" id="IPR048720">
    <property type="entry name" value="PROPPIN"/>
</dbReference>
<evidence type="ECO:0000313" key="4">
    <source>
        <dbReference type="PDB" id="3VU4"/>
    </source>
</evidence>
<evidence type="ECO:0007829" key="5">
    <source>
        <dbReference type="PDB" id="3VU4"/>
    </source>
</evidence>
<dbReference type="PANTHER" id="PTHR11227">
    <property type="entry name" value="WD-REPEAT PROTEIN INTERACTING WITH PHOSPHOINOSIDES WIPI -RELATED"/>
    <property type="match status" value="1"/>
</dbReference>
<dbReference type="SUPFAM" id="SSF50978">
    <property type="entry name" value="WD40 repeat-like"/>
    <property type="match status" value="1"/>
</dbReference>
<dbReference type="GO" id="GO:0005737">
    <property type="term" value="C:cytoplasm"/>
    <property type="evidence" value="ECO:0007669"/>
    <property type="project" value="UniProtKB-ARBA"/>
</dbReference>
<dbReference type="VEuPathDB" id="FungiDB:KLMA_60059"/>
<evidence type="ECO:0000256" key="1">
    <source>
        <dbReference type="ARBA" id="ARBA00022574"/>
    </source>
</evidence>
<dbReference type="PDBsum" id="3VU4"/>
<evidence type="ECO:0000256" key="3">
    <source>
        <dbReference type="ARBA" id="ARBA00025740"/>
    </source>
</evidence>
<keyword evidence="4 5" id="KW-0002">3D-structure</keyword>
<protein>
    <submittedName>
        <fullName evidence="4">KmHsv2</fullName>
    </submittedName>
</protein>
<comment type="similarity">
    <text evidence="3">Belongs to the WD repeat PROPPIN family.</text>
</comment>
<dbReference type="Gene3D" id="2.130.10.10">
    <property type="entry name" value="YVTN repeat-like/Quinoprotein amine dehydrogenase"/>
    <property type="match status" value="1"/>
</dbReference>
<evidence type="ECO:0000256" key="2">
    <source>
        <dbReference type="ARBA" id="ARBA00022737"/>
    </source>
</evidence>
<dbReference type="InterPro" id="IPR001680">
    <property type="entry name" value="WD40_rpt"/>
</dbReference>
<keyword evidence="1" id="KW-0853">WD repeat</keyword>
<dbReference type="EvolutionaryTrace" id="J3QW34"/>
<dbReference type="PDB" id="3VU4">
    <property type="method" value="X-ray"/>
    <property type="resolution" value="2.60 A"/>
    <property type="chains" value="A/B=1-355"/>
</dbReference>
<reference evidence="4" key="2">
    <citation type="submission" date="2012-06" db="PDB data bank">
        <title>Crystal structure of Kluyveromyces marxianus Hsv2.</title>
        <authorList>
            <person name="Watanabe Y."/>
            <person name="Kobayashi T."/>
            <person name="Yamamoto H."/>
            <person name="Akada R."/>
            <person name="Inagaki F."/>
            <person name="Ohsumi Y."/>
            <person name="Noda N.N."/>
        </authorList>
    </citation>
    <scope>X-RAY CRYSTALLOGRAPHY (2.60 ANGSTROMS)</scope>
</reference>
<dbReference type="Pfam" id="PF21032">
    <property type="entry name" value="PROPPIN"/>
    <property type="match status" value="1"/>
</dbReference>
<reference evidence="5" key="1">
    <citation type="journal article" date="2012" name="J. Biol. Chem.">
        <title>Structure-based analyses reveal distinct binding sites for Atg2 and phosphoinositides in Atg18.</title>
        <authorList>
            <person name="Watanabe Y."/>
            <person name="Kobayashi T."/>
            <person name="Yamamoto H."/>
            <person name="Hoshida H."/>
            <person name="Akada R."/>
            <person name="Inagaki F."/>
            <person name="Ohsumi Y."/>
            <person name="Noda N.N."/>
        </authorList>
    </citation>
    <scope>X-RAY CRYSTALLOGRAPHY (2.60 ANGSTROMS)</scope>
</reference>